<sequence>MTIYTVGYEGCDIDQFLEGLKKNKVSYIIDIRKNPVSRKKGFSKSRLRERLEEKGIGYIHYGTLGTPNAWRKEEKAKLITRNQMFGKFVDEIIPKTQKELQEVVELVKQTDRAALLCYEADASDCHRHFVAEELRNKTKMKVIDLDVLPEGSDLGMFGKPLKKAKKAS</sequence>
<dbReference type="Pfam" id="PF04343">
    <property type="entry name" value="DUF488"/>
    <property type="match status" value="1"/>
</dbReference>
<dbReference type="InterPro" id="IPR014519">
    <property type="entry name" value="UCP024492"/>
</dbReference>
<dbReference type="EMBL" id="CP093442">
    <property type="protein sequence ID" value="UOE99813.1"/>
    <property type="molecule type" value="Genomic_DNA"/>
</dbReference>
<dbReference type="PIRSF" id="PIRSF024492">
    <property type="entry name" value="UCP024492"/>
    <property type="match status" value="1"/>
</dbReference>
<keyword evidence="2" id="KW-1185">Reference proteome</keyword>
<dbReference type="PANTHER" id="PTHR39337">
    <property type="entry name" value="BLR5642 PROTEIN"/>
    <property type="match status" value="1"/>
</dbReference>
<protein>
    <submittedName>
        <fullName evidence="1">DUF488 domain-containing protein</fullName>
    </submittedName>
</protein>
<organism evidence="1 2">
    <name type="scientific">Bdellovibrio reynosensis</name>
    <dbReference type="NCBI Taxonomy" id="2835041"/>
    <lineage>
        <taxon>Bacteria</taxon>
        <taxon>Pseudomonadati</taxon>
        <taxon>Bdellovibrionota</taxon>
        <taxon>Bdellovibrionia</taxon>
        <taxon>Bdellovibrionales</taxon>
        <taxon>Pseudobdellovibrionaceae</taxon>
        <taxon>Bdellovibrio</taxon>
    </lineage>
</organism>
<accession>A0ABY4C500</accession>
<dbReference type="InterPro" id="IPR007438">
    <property type="entry name" value="DUF488"/>
</dbReference>
<evidence type="ECO:0000313" key="1">
    <source>
        <dbReference type="EMBL" id="UOE99813.1"/>
    </source>
</evidence>
<dbReference type="PANTHER" id="PTHR39337:SF1">
    <property type="entry name" value="BLR5642 PROTEIN"/>
    <property type="match status" value="1"/>
</dbReference>
<name>A0ABY4C500_9BACT</name>
<evidence type="ECO:0000313" key="2">
    <source>
        <dbReference type="Proteomes" id="UP000830116"/>
    </source>
</evidence>
<reference evidence="1" key="1">
    <citation type="submission" date="2022-03" db="EMBL/GenBank/DDBJ databases">
        <title>Genome Identification and Characterization of new species Bdellovibrio reynosense LBG001 sp. nov. from a Mexico soil sample.</title>
        <authorList>
            <person name="Camilli A."/>
            <person name="Ajao Y."/>
            <person name="Guo X."/>
        </authorList>
    </citation>
    <scope>NUCLEOTIDE SEQUENCE</scope>
    <source>
        <strain evidence="1">LBG001</strain>
    </source>
</reference>
<dbReference type="RefSeq" id="WP_243535120.1">
    <property type="nucleotide sequence ID" value="NZ_CP093442.1"/>
</dbReference>
<dbReference type="Proteomes" id="UP000830116">
    <property type="component" value="Chromosome"/>
</dbReference>
<gene>
    <name evidence="1" type="ORF">MNR06_08905</name>
</gene>
<proteinExistence type="predicted"/>